<dbReference type="PANTHER" id="PTHR47331">
    <property type="entry name" value="PHD-TYPE DOMAIN-CONTAINING PROTEIN"/>
    <property type="match status" value="1"/>
</dbReference>
<dbReference type="InterPro" id="IPR012337">
    <property type="entry name" value="RNaseH-like_sf"/>
</dbReference>
<feature type="compositionally biased region" description="Basic and acidic residues" evidence="2">
    <location>
        <begin position="303"/>
        <end position="325"/>
    </location>
</feature>
<dbReference type="Pfam" id="PF00078">
    <property type="entry name" value="RVT_1"/>
    <property type="match status" value="1"/>
</dbReference>
<dbReference type="Gene3D" id="3.10.10.10">
    <property type="entry name" value="HIV Type 1 Reverse Transcriptase, subunit A, domain 1"/>
    <property type="match status" value="2"/>
</dbReference>
<feature type="region of interest" description="Disordered" evidence="2">
    <location>
        <begin position="390"/>
        <end position="418"/>
    </location>
</feature>
<protein>
    <recommendedName>
        <fullName evidence="3">Integrase catalytic domain-containing protein</fullName>
    </recommendedName>
</protein>
<dbReference type="Proteomes" id="UP000055048">
    <property type="component" value="Unassembled WGS sequence"/>
</dbReference>
<feature type="region of interest" description="Disordered" evidence="2">
    <location>
        <begin position="297"/>
        <end position="333"/>
    </location>
</feature>
<dbReference type="InterPro" id="IPR041588">
    <property type="entry name" value="Integrase_H2C2"/>
</dbReference>
<dbReference type="InterPro" id="IPR043128">
    <property type="entry name" value="Rev_trsase/Diguanyl_cyclase"/>
</dbReference>
<dbReference type="Gene3D" id="3.30.70.270">
    <property type="match status" value="2"/>
</dbReference>
<evidence type="ECO:0000259" key="3">
    <source>
        <dbReference type="PROSITE" id="PS50994"/>
    </source>
</evidence>
<proteinExistence type="predicted"/>
<dbReference type="SMART" id="SM00343">
    <property type="entry name" value="ZnF_C2HC"/>
    <property type="match status" value="2"/>
</dbReference>
<dbReference type="InterPro" id="IPR000477">
    <property type="entry name" value="RT_dom"/>
</dbReference>
<dbReference type="GO" id="GO:0015074">
    <property type="term" value="P:DNA integration"/>
    <property type="evidence" value="ECO:0007669"/>
    <property type="project" value="InterPro"/>
</dbReference>
<dbReference type="PROSITE" id="PS50994">
    <property type="entry name" value="INTEGRASE"/>
    <property type="match status" value="1"/>
</dbReference>
<dbReference type="GO" id="GO:0003676">
    <property type="term" value="F:nucleic acid binding"/>
    <property type="evidence" value="ECO:0007669"/>
    <property type="project" value="InterPro"/>
</dbReference>
<dbReference type="GO" id="GO:0042575">
    <property type="term" value="C:DNA polymerase complex"/>
    <property type="evidence" value="ECO:0007669"/>
    <property type="project" value="UniProtKB-ARBA"/>
</dbReference>
<dbReference type="OrthoDB" id="5875526at2759"/>
<dbReference type="Pfam" id="PF17921">
    <property type="entry name" value="Integrase_H2C2"/>
    <property type="match status" value="1"/>
</dbReference>
<dbReference type="InterPro" id="IPR036397">
    <property type="entry name" value="RNaseH_sf"/>
</dbReference>
<feature type="domain" description="Integrase catalytic" evidence="3">
    <location>
        <begin position="1425"/>
        <end position="1614"/>
    </location>
</feature>
<dbReference type="Gene3D" id="4.10.60.10">
    <property type="entry name" value="Zinc finger, CCHC-type"/>
    <property type="match status" value="1"/>
</dbReference>
<dbReference type="InterPro" id="IPR001878">
    <property type="entry name" value="Znf_CCHC"/>
</dbReference>
<name>A0A0V0T6P1_9BILA</name>
<dbReference type="Pfam" id="PF18701">
    <property type="entry name" value="DUF5641"/>
    <property type="match status" value="1"/>
</dbReference>
<dbReference type="SUPFAM" id="SSF53098">
    <property type="entry name" value="Ribonuclease H-like"/>
    <property type="match status" value="1"/>
</dbReference>
<keyword evidence="5" id="KW-1185">Reference proteome</keyword>
<dbReference type="InterPro" id="IPR008042">
    <property type="entry name" value="Retrotrans_Pao"/>
</dbReference>
<dbReference type="InterPro" id="IPR040676">
    <property type="entry name" value="DUF5641"/>
</dbReference>
<keyword evidence="1" id="KW-0175">Coiled coil</keyword>
<accession>A0A0V0T6P1</accession>
<sequence>MVPKGMAKASSIPAEKKLAASKTRLKIMLQDLNRMCDESEKAVVIQGQLSLVEKLFEETDALQSAFEEGLEAEAQEASMTEWSGYRLDFLRSQARAHEVAGQGLADRAAPQELKTAEVDPNVHLPRLELPKFDGDVTRFHEFWDQFETSVHCQPRASGATKLAYLRGCLTGAALDTIEGLSASNQGYELALQRLRERFDRPMEAVREQILRLVDLLMTKNKLSTICDEFHKKVYALTALGKDPRTSDLSVAEVLIALCREQLPGSVQFRWDELAQANNAVVADLPAFLRFLQQQTDLPGASRRSKEPTRERTKARRSGGERKRNSPESPPRGSATFLHAAVKRSCYICQKQHLPQQCPSLLRAGPHQRRELARRARLCFACLEPGHYASGCKHRGKTTDGKPVTASSPSTSASERSVAEQKTIVRSEEPSSAPVHANVATRSSQWTSRLQTVRAVAYGEQGPGKRVTCLLDTASERSFVRQDLASALGLVGQTSPLSLVGIGGILHEIPDAQLVKLWLGRADGRSAERHPLQALTMPKLCNNLCNTRLRTDDWEHLRPLGLAMDDCPDSDQVDVVIGIDSYYRFLGNQIRRGGPEDPVAVESVLGWIICGPVIANPSSPVTTTLCASVDQGIDRTLRRFWEIEEIGVGSKGDPEMSEQEKSFRDSLSFDGTRYSVRLLKKSGEMNLPNNFELARRRLGAVERRLAQDPVRREQYASIFQDYLKNGWAERVNDEGKSGRTWYLPHHVVYQQGPEGQKARIVFDGSAKYQGTSLNDHLDAGPKVQTDLMGILLRFRRYRVALQSDIAKMYLQVGLHEDERDFCRFLWRDRSGTLDIYRLTRVCFGLACSPYLAIQVVNSHLEAHRTLFPSVADEIRSCMYVDDLVVSRDSVADAKSFVHQASDLLSRGGFHLTKWASNAPEALSDLPAEDCSSVDRSRLWKTLGISWNPQLDQLSICPPSQAASETHGTKRGLLRLAASVFDPLGALTPFTVRAKQLLQSLWQTGISWDDPLPPEISRKWDQWRSDLGDLHQIALPRAYLPYSPMEASRLELHGFGDASEAAYAAVVYLRATQSTGVTRVSFVAAKSKVAPLKKLSVPRLELSAALLCVRLVRYVLQELALPVDACYCWSDSLVALGWIRGDACRWKPFVANRVREIQGLLSPQYWGYCPTQDNPADLASRGCSVTNLSSSLKWWQGPTWLRAPPETWPQAEKEERTEGLEVLEEERRATTALVAVSPPQDAATVIDPGRYSSFERLIRVTAWCRRFRHNTTLPAGSRRAGTALMADELKAAERIWIRQEQIHAFGSKDPTDKSVMKTLCGLNPFIDEFGVMRVSGRLGRAQLEEEAKFPALLPCKGMIVDLLIEREHSRQLHAGVAQTLAALRERFWILRGRSAVKRVLRTCRLCRRVAARPFEQRMGELPATRVNPAGPFSNVGIDFAGPLMIRDEGSKHGSKKAYICLFTCMVVRAIHLELVPDQTIESFLRALRRFVARRGRPDTIQSDNFRTFHQANVFLKHLFSGQNWETVQRHLASERVEWIFITERAPWCGGYWERLVRSVKTALKATLGQCLAAPDELRTVLCEVEARVNDRPLTFVGSDVDEKMALTPAHFLIGRSLASFPDRSNSADRGTLRSSLRHLLRRWSYQQKLVDAFWKRWKREYVVTLSSRGKWKRLHEQPRVGDVVLVADYNTPRRRWPLGRIVELITGGDGLARSAKVKTAAGGSLLEIRLVAPELLSIRTCVHGYCSGLRPLAFRRYSFVANKHITISGFNQRNEHRKLMRVELRLKGVDNDNSCVINALCVPHLCGKAPPNPMMEEHEHLKGLKLADQFPRGEVEIDLLIGIDHYYDIVLNEIKRVDTSKPTAVKTIFGWVICGKNIPQHRTHLLHCKVNEECKCECNIIKKFWELEALGTELRNEFENEVRFDGERYVVKLPWKSPEVQVPNNYEQAERRLQQLEKRLSNNSERAKEYDEVIKNYMDRGWIEETDEKEGIPGKTWYLPHHAVYRDDKTTTRCRIVFDASAKYQGTSLNDFLEPGPPLQNQILDILIRFRRFKIGVQADISKMFLQIRLDPEDKDVSRFLWRNMKEGKRPRIFRFNRVTFGLNCAPFLAMAVLHHHAELNQAEYGKAAENVKRNMYVDDIVLSCEEEEDAIRRIKELRKLMEIGGFDLTK</sequence>
<evidence type="ECO:0000256" key="2">
    <source>
        <dbReference type="SAM" id="MobiDB-lite"/>
    </source>
</evidence>
<dbReference type="SUPFAM" id="SSF56672">
    <property type="entry name" value="DNA/RNA polymerases"/>
    <property type="match status" value="2"/>
</dbReference>
<dbReference type="Pfam" id="PF05380">
    <property type="entry name" value="Peptidase_A17"/>
    <property type="match status" value="1"/>
</dbReference>
<dbReference type="Pfam" id="PF03564">
    <property type="entry name" value="DUF1759"/>
    <property type="match status" value="1"/>
</dbReference>
<dbReference type="CDD" id="cd01644">
    <property type="entry name" value="RT_pepA17"/>
    <property type="match status" value="2"/>
</dbReference>
<dbReference type="STRING" id="144512.A0A0V0T6P1"/>
<reference evidence="4 5" key="1">
    <citation type="submission" date="2015-01" db="EMBL/GenBank/DDBJ databases">
        <title>Evolution of Trichinella species and genotypes.</title>
        <authorList>
            <person name="Korhonen P.K."/>
            <person name="Edoardo P."/>
            <person name="Giuseppe L.R."/>
            <person name="Gasser R.B."/>
        </authorList>
    </citation>
    <scope>NUCLEOTIDE SEQUENCE [LARGE SCALE GENOMIC DNA]</scope>
    <source>
        <strain evidence="4">ISS417</strain>
    </source>
</reference>
<dbReference type="EMBL" id="JYDJ01000536">
    <property type="protein sequence ID" value="KRX34640.1"/>
    <property type="molecule type" value="Genomic_DNA"/>
</dbReference>
<evidence type="ECO:0000313" key="4">
    <source>
        <dbReference type="EMBL" id="KRX34640.1"/>
    </source>
</evidence>
<gene>
    <name evidence="4" type="ORF">T05_6987</name>
</gene>
<dbReference type="InterPro" id="IPR001584">
    <property type="entry name" value="Integrase_cat-core"/>
</dbReference>
<dbReference type="Gene3D" id="3.30.420.10">
    <property type="entry name" value="Ribonuclease H-like superfamily/Ribonuclease H"/>
    <property type="match status" value="1"/>
</dbReference>
<dbReference type="InterPro" id="IPR043502">
    <property type="entry name" value="DNA/RNA_pol_sf"/>
</dbReference>
<comment type="caution">
    <text evidence="4">The sequence shown here is derived from an EMBL/GenBank/DDBJ whole genome shotgun (WGS) entry which is preliminary data.</text>
</comment>
<feature type="coiled-coil region" evidence="1">
    <location>
        <begin position="1937"/>
        <end position="1971"/>
    </location>
</feature>
<evidence type="ECO:0000313" key="5">
    <source>
        <dbReference type="Proteomes" id="UP000055048"/>
    </source>
</evidence>
<feature type="compositionally biased region" description="Low complexity" evidence="2">
    <location>
        <begin position="402"/>
        <end position="415"/>
    </location>
</feature>
<organism evidence="4 5">
    <name type="scientific">Trichinella murrelli</name>
    <dbReference type="NCBI Taxonomy" id="144512"/>
    <lineage>
        <taxon>Eukaryota</taxon>
        <taxon>Metazoa</taxon>
        <taxon>Ecdysozoa</taxon>
        <taxon>Nematoda</taxon>
        <taxon>Enoplea</taxon>
        <taxon>Dorylaimia</taxon>
        <taxon>Trichinellida</taxon>
        <taxon>Trichinellidae</taxon>
        <taxon>Trichinella</taxon>
    </lineage>
</organism>
<evidence type="ECO:0000256" key="1">
    <source>
        <dbReference type="SAM" id="Coils"/>
    </source>
</evidence>
<dbReference type="PANTHER" id="PTHR47331:SF1">
    <property type="entry name" value="GAG-LIKE PROTEIN"/>
    <property type="match status" value="1"/>
</dbReference>
<dbReference type="GO" id="GO:0008270">
    <property type="term" value="F:zinc ion binding"/>
    <property type="evidence" value="ECO:0007669"/>
    <property type="project" value="InterPro"/>
</dbReference>
<dbReference type="InterPro" id="IPR005312">
    <property type="entry name" value="DUF1759"/>
</dbReference>